<keyword evidence="1" id="KW-0472">Membrane</keyword>
<dbReference type="GO" id="GO:0016020">
    <property type="term" value="C:membrane"/>
    <property type="evidence" value="ECO:0007669"/>
    <property type="project" value="TreeGrafter"/>
</dbReference>
<dbReference type="GO" id="GO:0016787">
    <property type="term" value="F:hydrolase activity"/>
    <property type="evidence" value="ECO:0007669"/>
    <property type="project" value="UniProtKB-KW"/>
</dbReference>
<sequence>MSLRRRPSCFDLVLYYAVTSKDIVSPSLGTASTTGCSGHFSARVDHRKLIMVLYYICSFILWTIETLYVLFKGGRVSSQRIKVANRLANFRYVKGSKREAQSANEQRSALHHRIHSTLSYDSTETTHYPIILVHGIGKSSFDFHPTLRDFLKRSENQAHQPLVIAPDFPGFGKSRGRLSTGHSINEMSEWLSQFMKALNIPKAHIVGASAGCQVVLSFINHYPEMAASMVLISPTMGQNHTFLEYFLNTIKNAMSESHLFNFCHLCMWAQMGWVNFSLSALKFLTDNPLINTNLNVNVPTLIVRGQHDRLVSISDINLLVERLKKPRTTAGVLVRAEIPSGNHNIQFEKSSQLVELLVPFFLRREKESALQNGSH</sequence>
<accession>A0A2P6MZG4</accession>
<evidence type="ECO:0000256" key="1">
    <source>
        <dbReference type="SAM" id="Phobius"/>
    </source>
</evidence>
<dbReference type="Gene3D" id="3.40.50.1820">
    <property type="entry name" value="alpha/beta hydrolase"/>
    <property type="match status" value="1"/>
</dbReference>
<keyword evidence="3" id="KW-0378">Hydrolase</keyword>
<dbReference type="PANTHER" id="PTHR43798:SF33">
    <property type="entry name" value="HYDROLASE, PUTATIVE (AFU_ORTHOLOGUE AFUA_2G14860)-RELATED"/>
    <property type="match status" value="1"/>
</dbReference>
<proteinExistence type="predicted"/>
<keyword evidence="1" id="KW-1133">Transmembrane helix</keyword>
<protein>
    <submittedName>
        <fullName evidence="3">Hydrolase</fullName>
    </submittedName>
</protein>
<dbReference type="Proteomes" id="UP000241769">
    <property type="component" value="Unassembled WGS sequence"/>
</dbReference>
<comment type="caution">
    <text evidence="3">The sequence shown here is derived from an EMBL/GenBank/DDBJ whole genome shotgun (WGS) entry which is preliminary data.</text>
</comment>
<reference evidence="3 4" key="1">
    <citation type="journal article" date="2018" name="Genome Biol. Evol.">
        <title>Multiple Roots of Fruiting Body Formation in Amoebozoa.</title>
        <authorList>
            <person name="Hillmann F."/>
            <person name="Forbes G."/>
            <person name="Novohradska S."/>
            <person name="Ferling I."/>
            <person name="Riege K."/>
            <person name="Groth M."/>
            <person name="Westermann M."/>
            <person name="Marz M."/>
            <person name="Spaller T."/>
            <person name="Winckler T."/>
            <person name="Schaap P."/>
            <person name="Glockner G."/>
        </authorList>
    </citation>
    <scope>NUCLEOTIDE SEQUENCE [LARGE SCALE GENOMIC DNA]</scope>
    <source>
        <strain evidence="3 4">Jena</strain>
    </source>
</reference>
<keyword evidence="4" id="KW-1185">Reference proteome</keyword>
<dbReference type="PANTHER" id="PTHR43798">
    <property type="entry name" value="MONOACYLGLYCEROL LIPASE"/>
    <property type="match status" value="1"/>
</dbReference>
<feature type="transmembrane region" description="Helical" evidence="1">
    <location>
        <begin position="52"/>
        <end position="71"/>
    </location>
</feature>
<organism evidence="3 4">
    <name type="scientific">Planoprotostelium fungivorum</name>
    <dbReference type="NCBI Taxonomy" id="1890364"/>
    <lineage>
        <taxon>Eukaryota</taxon>
        <taxon>Amoebozoa</taxon>
        <taxon>Evosea</taxon>
        <taxon>Variosea</taxon>
        <taxon>Cavosteliida</taxon>
        <taxon>Cavosteliaceae</taxon>
        <taxon>Planoprotostelium</taxon>
    </lineage>
</organism>
<evidence type="ECO:0000313" key="3">
    <source>
        <dbReference type="EMBL" id="PRP77066.1"/>
    </source>
</evidence>
<dbReference type="InParanoid" id="A0A2P6MZG4"/>
<dbReference type="OrthoDB" id="6431331at2759"/>
<feature type="domain" description="AB hydrolase-1" evidence="2">
    <location>
        <begin position="128"/>
        <end position="245"/>
    </location>
</feature>
<name>A0A2P6MZG4_9EUKA</name>
<gene>
    <name evidence="3" type="ORF">PROFUN_14611</name>
</gene>
<dbReference type="InterPro" id="IPR029058">
    <property type="entry name" value="AB_hydrolase_fold"/>
</dbReference>
<dbReference type="SUPFAM" id="SSF53474">
    <property type="entry name" value="alpha/beta-Hydrolases"/>
    <property type="match status" value="1"/>
</dbReference>
<keyword evidence="1" id="KW-0812">Transmembrane</keyword>
<dbReference type="PRINTS" id="PR00111">
    <property type="entry name" value="ABHYDROLASE"/>
</dbReference>
<evidence type="ECO:0000313" key="4">
    <source>
        <dbReference type="Proteomes" id="UP000241769"/>
    </source>
</evidence>
<dbReference type="AlphaFoldDB" id="A0A2P6MZG4"/>
<dbReference type="EMBL" id="MDYQ01000283">
    <property type="protein sequence ID" value="PRP77066.1"/>
    <property type="molecule type" value="Genomic_DNA"/>
</dbReference>
<dbReference type="STRING" id="1890364.A0A2P6MZG4"/>
<dbReference type="InterPro" id="IPR050266">
    <property type="entry name" value="AB_hydrolase_sf"/>
</dbReference>
<dbReference type="InterPro" id="IPR000073">
    <property type="entry name" value="AB_hydrolase_1"/>
</dbReference>
<dbReference type="Pfam" id="PF00561">
    <property type="entry name" value="Abhydrolase_1"/>
    <property type="match status" value="1"/>
</dbReference>
<evidence type="ECO:0000259" key="2">
    <source>
        <dbReference type="Pfam" id="PF00561"/>
    </source>
</evidence>